<dbReference type="Pfam" id="PF24864">
    <property type="entry name" value="DUF7730"/>
    <property type="match status" value="1"/>
</dbReference>
<dbReference type="OrthoDB" id="5413827at2759"/>
<dbReference type="EMBL" id="CAJVRM010000267">
    <property type="protein sequence ID" value="CAG8978588.1"/>
    <property type="molecule type" value="Genomic_DNA"/>
</dbReference>
<protein>
    <recommendedName>
        <fullName evidence="2">DUF7730 domain-containing protein</fullName>
    </recommendedName>
</protein>
<dbReference type="PANTHER" id="PTHR38790">
    <property type="entry name" value="2EXR DOMAIN-CONTAINING PROTEIN-RELATED"/>
    <property type="match status" value="1"/>
</dbReference>
<name>A0A9N9LRL5_9HELO</name>
<organism evidence="3 4">
    <name type="scientific">Hymenoscyphus albidus</name>
    <dbReference type="NCBI Taxonomy" id="595503"/>
    <lineage>
        <taxon>Eukaryota</taxon>
        <taxon>Fungi</taxon>
        <taxon>Dikarya</taxon>
        <taxon>Ascomycota</taxon>
        <taxon>Pezizomycotina</taxon>
        <taxon>Leotiomycetes</taxon>
        <taxon>Helotiales</taxon>
        <taxon>Helotiaceae</taxon>
        <taxon>Hymenoscyphus</taxon>
    </lineage>
</organism>
<evidence type="ECO:0000259" key="2">
    <source>
        <dbReference type="Pfam" id="PF24864"/>
    </source>
</evidence>
<proteinExistence type="predicted"/>
<accession>A0A9N9LRL5</accession>
<evidence type="ECO:0000313" key="3">
    <source>
        <dbReference type="EMBL" id="CAG8978588.1"/>
    </source>
</evidence>
<dbReference type="PANTHER" id="PTHR38790:SF4">
    <property type="entry name" value="2EXR DOMAIN-CONTAINING PROTEIN"/>
    <property type="match status" value="1"/>
</dbReference>
<evidence type="ECO:0000313" key="4">
    <source>
        <dbReference type="Proteomes" id="UP000701801"/>
    </source>
</evidence>
<feature type="region of interest" description="Disordered" evidence="1">
    <location>
        <begin position="1"/>
        <end position="25"/>
    </location>
</feature>
<reference evidence="3" key="1">
    <citation type="submission" date="2021-07" db="EMBL/GenBank/DDBJ databases">
        <authorList>
            <person name="Durling M."/>
        </authorList>
    </citation>
    <scope>NUCLEOTIDE SEQUENCE</scope>
</reference>
<comment type="caution">
    <text evidence="3">The sequence shown here is derived from an EMBL/GenBank/DDBJ whole genome shotgun (WGS) entry which is preliminary data.</text>
</comment>
<sequence>MPPTQSDTVHSDEVQQRPGFDIDAPMTPRQQAIYERNATSSALIRLPIELRLKIWKLAIGENTIHVIQPEFTDERGSLICRSPVTASHAYQRFRCPAYEKSTEWRSEADMRCWGNRHQACSELNSRAEYLDMRILTLCRLTYIEIMETIWRTNTWSFTSPNLFCYWLRKRTTAQLSYTSRIHMEDYCLCDYVFSLLAERKKEPLERLQIYISPDVGVFSGIRQDYLDRIAGITECPPTREVEVIFYDSTIDHADVENESISQMKLWERSVAVAEEVRYERTPASLGHGYGHFASTVASEQNDRQSDLAKQVSSIFSTPLPIGLTKNNSYHKLIFAGSTEQYLARFLLCFSRALEVCLDWTLAPPRSIAQDASIIMSNKKACIRHGQYTTGE</sequence>
<dbReference type="InterPro" id="IPR056632">
    <property type="entry name" value="DUF7730"/>
</dbReference>
<feature type="domain" description="DUF7730" evidence="2">
    <location>
        <begin position="39"/>
        <end position="174"/>
    </location>
</feature>
<gene>
    <name evidence="3" type="ORF">HYALB_00011737</name>
</gene>
<keyword evidence="4" id="KW-1185">Reference proteome</keyword>
<dbReference type="AlphaFoldDB" id="A0A9N9LRL5"/>
<dbReference type="Proteomes" id="UP000701801">
    <property type="component" value="Unassembled WGS sequence"/>
</dbReference>
<evidence type="ECO:0000256" key="1">
    <source>
        <dbReference type="SAM" id="MobiDB-lite"/>
    </source>
</evidence>